<reference evidence="2 3" key="1">
    <citation type="journal article" date="2014" name="Genome Announc.">
        <title>Complete Genome Sequence of Polychlorinated Biphenyl Degrader Comamonas testosteroni TK102 (NBRC 109938).</title>
        <authorList>
            <person name="Fukuda K."/>
            <person name="Hosoyama A."/>
            <person name="Tsuchikane K."/>
            <person name="Ohji S."/>
            <person name="Yamazoe A."/>
            <person name="Fujita N."/>
            <person name="Shintani M."/>
            <person name="Kimbara K."/>
        </authorList>
    </citation>
    <scope>NUCLEOTIDE SEQUENCE [LARGE SCALE GENOMIC DNA]</scope>
    <source>
        <strain evidence="2">TK102</strain>
    </source>
</reference>
<gene>
    <name evidence="2" type="ORF">O987_23840</name>
</gene>
<proteinExistence type="predicted"/>
<dbReference type="KEGG" id="ctes:O987_23840"/>
<sequence>MTPASIMTTLARLVVPIALLLLLYAVDQRAEERGIQKAQAQHSAATVQRLEFSIERSGQLAGQLGQLLDRNQLEKADAKIAFDRLDSDLRSGALRLSVRTATQPGGNHGAAAGPVQARADIDPADAAALVRITEDGDNAIRDLNTCLDGYAQVMRQANGGQP</sequence>
<keyword evidence="1" id="KW-0812">Transmembrane</keyword>
<evidence type="ECO:0000313" key="2">
    <source>
        <dbReference type="EMBL" id="AIJ48847.1"/>
    </source>
</evidence>
<dbReference type="RefSeq" id="WP_043374987.1">
    <property type="nucleotide sequence ID" value="NZ_CP006704.1"/>
</dbReference>
<evidence type="ECO:0008006" key="4">
    <source>
        <dbReference type="Google" id="ProtNLM"/>
    </source>
</evidence>
<name>A0A076PZD4_COMTE</name>
<protein>
    <recommendedName>
        <fullName evidence="4">Lysozyme</fullName>
    </recommendedName>
</protein>
<dbReference type="EMBL" id="CP006704">
    <property type="protein sequence ID" value="AIJ48847.1"/>
    <property type="molecule type" value="Genomic_DNA"/>
</dbReference>
<evidence type="ECO:0000256" key="1">
    <source>
        <dbReference type="SAM" id="Phobius"/>
    </source>
</evidence>
<evidence type="ECO:0000313" key="3">
    <source>
        <dbReference type="Proteomes" id="UP000028782"/>
    </source>
</evidence>
<organism evidence="2 3">
    <name type="scientific">Comamonas testosteroni TK102</name>
    <dbReference type="NCBI Taxonomy" id="1392005"/>
    <lineage>
        <taxon>Bacteria</taxon>
        <taxon>Pseudomonadati</taxon>
        <taxon>Pseudomonadota</taxon>
        <taxon>Betaproteobacteria</taxon>
        <taxon>Burkholderiales</taxon>
        <taxon>Comamonadaceae</taxon>
        <taxon>Comamonas</taxon>
    </lineage>
</organism>
<feature type="transmembrane region" description="Helical" evidence="1">
    <location>
        <begin position="6"/>
        <end position="26"/>
    </location>
</feature>
<dbReference type="AlphaFoldDB" id="A0A076PZD4"/>
<accession>A0A076PZD4</accession>
<keyword evidence="1" id="KW-1133">Transmembrane helix</keyword>
<dbReference type="Proteomes" id="UP000028782">
    <property type="component" value="Chromosome"/>
</dbReference>
<dbReference type="HOGENOM" id="CLU_1659020_0_0_4"/>
<keyword evidence="1" id="KW-0472">Membrane</keyword>